<dbReference type="InterPro" id="IPR021109">
    <property type="entry name" value="Peptidase_aspartic_dom_sf"/>
</dbReference>
<feature type="domain" description="Peptidase A1" evidence="3">
    <location>
        <begin position="103"/>
        <end position="480"/>
    </location>
</feature>
<feature type="signal peptide" evidence="2">
    <location>
        <begin position="1"/>
        <end position="19"/>
    </location>
</feature>
<keyword evidence="2" id="KW-0732">Signal</keyword>
<sequence>MKLSSTLLACLGTLGATQRAFPVSHGPTEQELMPYSWDDVYDFMSADFQDQFHIQYADGSIRGKRIDKYLPDDAIHLRKRLVSDEDSAKVSGGQLYLDLMIGWSKGHGVGGDDKRYKLSVNLWNNVTILYDYEDIPTCPERDRNLCDQVTDPQCVFADATKCDYKDNIYAYNTTNGTNVNEVLLGSDSGYNISLIQQSITGNLYTDWVQVGDPATGAAFSVDGFAFVAARKGTTQSPGMGFAPGHYLTGLMNTTNVTTDFAAALMYNGYTESRSLALYMANGSSASPHMMFGGLDTSLAKDNFFVSYPLLKGNNFSYPTQYMVTLTGVSVTADDGTSASLGELGGSCGDGDTKGDCVPVGFDTTKYMSYLPRNVVINLAIQLNAMYSSDLQLWIQSCAYRTIGGYLNIELTSNVFSVPISQMLMPMIDDQGNAMKFNGGEDACYLALRPSENNGYNSLGLGFMQNFYMVFDPDDNYVSLGTLKSQQELDTEAFKNRYPNPVKPLKPGRLSKIANVTTVSEQAQITFQYVPPHDVTEIITTTSNGVALQQGPLGAPVPTSANSLLVITYGSSVMSLQGIPIGTSVLESGTVSGNARIDPTGATTRSTSSTIKPPQIQILGTPISGSLTIFRQGSPTEAPRMAKQAPMGNSNIGAPRSGATSLL</sequence>
<evidence type="ECO:0000313" key="5">
    <source>
        <dbReference type="Proteomes" id="UP000256601"/>
    </source>
</evidence>
<accession>A0A371C5K6</accession>
<dbReference type="Pfam" id="PF00026">
    <property type="entry name" value="Asp"/>
    <property type="match status" value="1"/>
</dbReference>
<proteinExistence type="predicted"/>
<dbReference type="Gene3D" id="2.40.70.10">
    <property type="entry name" value="Acid Proteases"/>
    <property type="match status" value="2"/>
</dbReference>
<dbReference type="VEuPathDB" id="FungiDB:YALI0_E24981g"/>
<evidence type="ECO:0000259" key="3">
    <source>
        <dbReference type="PROSITE" id="PS51767"/>
    </source>
</evidence>
<dbReference type="EMBL" id="KZ858998">
    <property type="protein sequence ID" value="RDW25597.1"/>
    <property type="molecule type" value="Genomic_DNA"/>
</dbReference>
<organism evidence="4 5">
    <name type="scientific">Yarrowia lipolytica</name>
    <name type="common">Candida lipolytica</name>
    <dbReference type="NCBI Taxonomy" id="4952"/>
    <lineage>
        <taxon>Eukaryota</taxon>
        <taxon>Fungi</taxon>
        <taxon>Dikarya</taxon>
        <taxon>Ascomycota</taxon>
        <taxon>Saccharomycotina</taxon>
        <taxon>Dipodascomycetes</taxon>
        <taxon>Dipodascales</taxon>
        <taxon>Dipodascales incertae sedis</taxon>
        <taxon>Yarrowia</taxon>
    </lineage>
</organism>
<feature type="chain" id="PRO_5016910172" evidence="2">
    <location>
        <begin position="20"/>
        <end position="662"/>
    </location>
</feature>
<dbReference type="SUPFAM" id="SSF50630">
    <property type="entry name" value="Acid proteases"/>
    <property type="match status" value="1"/>
</dbReference>
<protein>
    <submittedName>
        <fullName evidence="4">Aspartic peptidase domain-containing protein</fullName>
    </submittedName>
</protein>
<feature type="region of interest" description="Disordered" evidence="1">
    <location>
        <begin position="634"/>
        <end position="662"/>
    </location>
</feature>
<dbReference type="Proteomes" id="UP000256601">
    <property type="component" value="Unassembled WGS sequence"/>
</dbReference>
<name>A0A371C5K6_YARLL</name>
<dbReference type="InterPro" id="IPR033121">
    <property type="entry name" value="PEPTIDASE_A1"/>
</dbReference>
<dbReference type="AlphaFoldDB" id="A0A371C5K6"/>
<evidence type="ECO:0000256" key="2">
    <source>
        <dbReference type="SAM" id="SignalP"/>
    </source>
</evidence>
<evidence type="ECO:0000313" key="4">
    <source>
        <dbReference type="EMBL" id="RDW25597.1"/>
    </source>
</evidence>
<feature type="compositionally biased region" description="Polar residues" evidence="1">
    <location>
        <begin position="646"/>
        <end position="662"/>
    </location>
</feature>
<gene>
    <name evidence="4" type="ORF">B0I71DRAFT_132324</name>
</gene>
<dbReference type="VEuPathDB" id="FungiDB:YALI1_E29840g"/>
<reference evidence="4 5" key="1">
    <citation type="submission" date="2018-07" db="EMBL/GenBank/DDBJ databases">
        <title>Draft Genome Assemblies for Five Robust Yarrowia lipolytica Strains Exhibiting High Lipid Production and Pentose Sugar Utilization and Sugar Alcohol Secretion from Undetoxified Lignocellulosic Biomass Hydrolysates.</title>
        <authorList>
            <consortium name="DOE Joint Genome Institute"/>
            <person name="Walker C."/>
            <person name="Ryu S."/>
            <person name="Na H."/>
            <person name="Zane M."/>
            <person name="LaButti K."/>
            <person name="Lipzen A."/>
            <person name="Haridas S."/>
            <person name="Barry K."/>
            <person name="Grigoriev I.V."/>
            <person name="Quarterman J."/>
            <person name="Slininger P."/>
            <person name="Dien B."/>
            <person name="Trinh C.T."/>
        </authorList>
    </citation>
    <scope>NUCLEOTIDE SEQUENCE [LARGE SCALE GENOMIC DNA]</scope>
    <source>
        <strain evidence="4 5">YB392</strain>
    </source>
</reference>
<evidence type="ECO:0000256" key="1">
    <source>
        <dbReference type="SAM" id="MobiDB-lite"/>
    </source>
</evidence>
<dbReference type="PROSITE" id="PS51767">
    <property type="entry name" value="PEPTIDASE_A1"/>
    <property type="match status" value="1"/>
</dbReference>